<keyword evidence="3" id="KW-1185">Reference proteome</keyword>
<protein>
    <submittedName>
        <fullName evidence="2">DUF4365 domain-containing protein</fullName>
    </submittedName>
</protein>
<accession>A0A372ZY01</accession>
<feature type="domain" description="DUF4365" evidence="1">
    <location>
        <begin position="26"/>
        <end position="163"/>
    </location>
</feature>
<proteinExistence type="predicted"/>
<dbReference type="Pfam" id="PF14280">
    <property type="entry name" value="DUF4365"/>
    <property type="match status" value="1"/>
</dbReference>
<dbReference type="Proteomes" id="UP000263377">
    <property type="component" value="Unassembled WGS sequence"/>
</dbReference>
<evidence type="ECO:0000313" key="3">
    <source>
        <dbReference type="Proteomes" id="UP000263377"/>
    </source>
</evidence>
<dbReference type="InterPro" id="IPR025375">
    <property type="entry name" value="DUF4365"/>
</dbReference>
<organism evidence="2 3">
    <name type="scientific">Kitasatospora xanthocidica</name>
    <dbReference type="NCBI Taxonomy" id="83382"/>
    <lineage>
        <taxon>Bacteria</taxon>
        <taxon>Bacillati</taxon>
        <taxon>Actinomycetota</taxon>
        <taxon>Actinomycetes</taxon>
        <taxon>Kitasatosporales</taxon>
        <taxon>Streptomycetaceae</taxon>
        <taxon>Kitasatospora</taxon>
    </lineage>
</organism>
<dbReference type="EMBL" id="QVIG01000001">
    <property type="protein sequence ID" value="RGD60729.1"/>
    <property type="molecule type" value="Genomic_DNA"/>
</dbReference>
<dbReference type="RefSeq" id="WP_117488893.1">
    <property type="nucleotide sequence ID" value="NZ_QVIG01000001.1"/>
</dbReference>
<comment type="caution">
    <text evidence="2">The sequence shown here is derived from an EMBL/GenBank/DDBJ whole genome shotgun (WGS) entry which is preliminary data.</text>
</comment>
<reference evidence="2 3" key="1">
    <citation type="submission" date="2018-08" db="EMBL/GenBank/DDBJ databases">
        <title>Diversity &amp; Physiological Properties of Lignin-Decomposing Actinobacteria from Soil.</title>
        <authorList>
            <person name="Roh S.G."/>
            <person name="Kim S.B."/>
        </authorList>
    </citation>
    <scope>NUCLEOTIDE SEQUENCE [LARGE SCALE GENOMIC DNA]</scope>
    <source>
        <strain evidence="2 3">MMS17-GH009</strain>
    </source>
</reference>
<evidence type="ECO:0000259" key="1">
    <source>
        <dbReference type="Pfam" id="PF14280"/>
    </source>
</evidence>
<gene>
    <name evidence="2" type="ORF">DR950_25785</name>
</gene>
<sequence>MTVPLPRVEPDLSSVVTLSQNGAKGRYGVSYVRSIVSQAGVGFTETPPDEDVLAVDGTVDFALASARIQIKCTAGFSITGKSATWQSELHWRERWSQSLLPVYFVLVILDVDDRPQWIHHHEGGTDHRAAAFWVRVNQTETGDKIRIPKAQRLTADVLGLWHQEVEACFTPAA</sequence>
<name>A0A372ZY01_9ACTN</name>
<evidence type="ECO:0000313" key="2">
    <source>
        <dbReference type="EMBL" id="RGD60729.1"/>
    </source>
</evidence>
<dbReference type="AlphaFoldDB" id="A0A372ZY01"/>